<evidence type="ECO:0000256" key="1">
    <source>
        <dbReference type="SAM" id="Phobius"/>
    </source>
</evidence>
<feature type="transmembrane region" description="Helical" evidence="1">
    <location>
        <begin position="301"/>
        <end position="323"/>
    </location>
</feature>
<dbReference type="RefSeq" id="WP_216877512.1">
    <property type="nucleotide sequence ID" value="NZ_JAERQM010000005.1"/>
</dbReference>
<name>A0ABS6H9Z7_9PROT</name>
<evidence type="ECO:0000313" key="3">
    <source>
        <dbReference type="EMBL" id="MBU8545509.1"/>
    </source>
</evidence>
<proteinExistence type="predicted"/>
<organism evidence="3 4">
    <name type="scientific">Falsiroseomonas oleicola</name>
    <dbReference type="NCBI Taxonomy" id="2801474"/>
    <lineage>
        <taxon>Bacteria</taxon>
        <taxon>Pseudomonadati</taxon>
        <taxon>Pseudomonadota</taxon>
        <taxon>Alphaproteobacteria</taxon>
        <taxon>Acetobacterales</taxon>
        <taxon>Roseomonadaceae</taxon>
        <taxon>Falsiroseomonas</taxon>
    </lineage>
</organism>
<keyword evidence="4" id="KW-1185">Reference proteome</keyword>
<dbReference type="PROSITE" id="PS50887">
    <property type="entry name" value="GGDEF"/>
    <property type="match status" value="1"/>
</dbReference>
<feature type="domain" description="GGDEF" evidence="2">
    <location>
        <begin position="387"/>
        <end position="524"/>
    </location>
</feature>
<keyword evidence="1" id="KW-0812">Transmembrane</keyword>
<dbReference type="PANTHER" id="PTHR46663">
    <property type="entry name" value="DIGUANYLATE CYCLASE DGCT-RELATED"/>
    <property type="match status" value="1"/>
</dbReference>
<dbReference type="InterPro" id="IPR052163">
    <property type="entry name" value="DGC-Regulatory_Protein"/>
</dbReference>
<evidence type="ECO:0000259" key="2">
    <source>
        <dbReference type="PROSITE" id="PS50887"/>
    </source>
</evidence>
<dbReference type="NCBIfam" id="TIGR00254">
    <property type="entry name" value="GGDEF"/>
    <property type="match status" value="1"/>
</dbReference>
<dbReference type="Pfam" id="PF00990">
    <property type="entry name" value="GGDEF"/>
    <property type="match status" value="1"/>
</dbReference>
<dbReference type="PANTHER" id="PTHR46663:SF2">
    <property type="entry name" value="GGDEF DOMAIN-CONTAINING PROTEIN"/>
    <property type="match status" value="1"/>
</dbReference>
<protein>
    <submittedName>
        <fullName evidence="3">GGDEF domain-containing protein</fullName>
    </submittedName>
</protein>
<evidence type="ECO:0000313" key="4">
    <source>
        <dbReference type="Proteomes" id="UP000689967"/>
    </source>
</evidence>
<dbReference type="EMBL" id="JAERQM010000005">
    <property type="protein sequence ID" value="MBU8545509.1"/>
    <property type="molecule type" value="Genomic_DNA"/>
</dbReference>
<keyword evidence="1" id="KW-1133">Transmembrane helix</keyword>
<dbReference type="Proteomes" id="UP000689967">
    <property type="component" value="Unassembled WGS sequence"/>
</dbReference>
<comment type="caution">
    <text evidence="3">The sequence shown here is derived from an EMBL/GenBank/DDBJ whole genome shotgun (WGS) entry which is preliminary data.</text>
</comment>
<dbReference type="CDD" id="cd12914">
    <property type="entry name" value="PDC1_DGC_like"/>
    <property type="match status" value="1"/>
</dbReference>
<dbReference type="InterPro" id="IPR000160">
    <property type="entry name" value="GGDEF_dom"/>
</dbReference>
<keyword evidence="1" id="KW-0472">Membrane</keyword>
<accession>A0ABS6H9Z7</accession>
<reference evidence="3 4" key="1">
    <citation type="submission" date="2021-01" db="EMBL/GenBank/DDBJ databases">
        <title>Roseomonas sp. nov, a bacterium isolated from an oil production mixture in Yumen Oilfield.</title>
        <authorList>
            <person name="Wu D."/>
        </authorList>
    </citation>
    <scope>NUCLEOTIDE SEQUENCE [LARGE SCALE GENOMIC DNA]</scope>
    <source>
        <strain evidence="3 4">ROY-5-3</strain>
    </source>
</reference>
<dbReference type="CDD" id="cd01949">
    <property type="entry name" value="GGDEF"/>
    <property type="match status" value="1"/>
</dbReference>
<dbReference type="SMART" id="SM00267">
    <property type="entry name" value="GGDEF"/>
    <property type="match status" value="1"/>
</dbReference>
<gene>
    <name evidence="3" type="ORF">JJQ90_17425</name>
</gene>
<sequence length="524" mass="55366">MVGSILSLFRRLLHVPSQLRNALAVFLASVLLGGGLAAIVVQGERGRLLADHGQRMESAAAAMAGRLDAGLQEWGRDVALLTRFAAFHAEPPEPAAARRLLDDLKTRSPDFSWIGFTGPDGRVIAATGGLLEGMNVAARPWFAGGLEGLYLGDVHPAVLLARLLPASEGGEAAYFVDAAAPVVSADGRILGVIAGHMNWLWAERVREEMARLSPDRPAPEFLVLGADDGVLLGPEEMRGRPLVDAALAAGRGQRSGWVDSGDGRITGFARTQGSSDHPGLGWVVLARRDAAGVLAPLWSQAAWMTLGVLALAAMAGLATWAVAAGFGRALRKLGGEGITGADFNADLERMAATLRRLRDTAWRDPLTGLLNRAGFAEWRAAHPDAERDCALLMLDLDGFKPINDRLGHAAGDAVLAAIGRWLEVNLRLGDCAVRMGGDEFLLCLCGPTTMSEIAADEVSARLQAALAEGLETPMGRLSLGCSIGVAILPRDAQTIDAGIEHADRALYEVKRRRQAARGAAAQAR</sequence>